<evidence type="ECO:0000256" key="1">
    <source>
        <dbReference type="SAM" id="Phobius"/>
    </source>
</evidence>
<keyword evidence="1" id="KW-1133">Transmembrane helix</keyword>
<protein>
    <submittedName>
        <fullName evidence="2">Uncharacterized protein</fullName>
    </submittedName>
</protein>
<gene>
    <name evidence="2" type="ORF">ASEP1449_LOCUS9098</name>
</gene>
<name>A0A7S2UH73_9STRA</name>
<proteinExistence type="predicted"/>
<feature type="transmembrane region" description="Helical" evidence="1">
    <location>
        <begin position="78"/>
        <end position="97"/>
    </location>
</feature>
<accession>A0A7S2UH73</accession>
<keyword evidence="1" id="KW-0812">Transmembrane</keyword>
<organism evidence="2">
    <name type="scientific">Attheya septentrionalis</name>
    <dbReference type="NCBI Taxonomy" id="420275"/>
    <lineage>
        <taxon>Eukaryota</taxon>
        <taxon>Sar</taxon>
        <taxon>Stramenopiles</taxon>
        <taxon>Ochrophyta</taxon>
        <taxon>Bacillariophyta</taxon>
        <taxon>Coscinodiscophyceae</taxon>
        <taxon>Chaetocerotophycidae</taxon>
        <taxon>Chaetocerotales</taxon>
        <taxon>Attheyaceae</taxon>
        <taxon>Attheya</taxon>
    </lineage>
</organism>
<feature type="transmembrane region" description="Helical" evidence="1">
    <location>
        <begin position="33"/>
        <end position="58"/>
    </location>
</feature>
<feature type="transmembrane region" description="Helical" evidence="1">
    <location>
        <begin position="118"/>
        <end position="136"/>
    </location>
</feature>
<keyword evidence="1" id="KW-0472">Membrane</keyword>
<reference evidence="2" key="1">
    <citation type="submission" date="2021-01" db="EMBL/GenBank/DDBJ databases">
        <authorList>
            <person name="Corre E."/>
            <person name="Pelletier E."/>
            <person name="Niang G."/>
            <person name="Scheremetjew M."/>
            <person name="Finn R."/>
            <person name="Kale V."/>
            <person name="Holt S."/>
            <person name="Cochrane G."/>
            <person name="Meng A."/>
            <person name="Brown T."/>
            <person name="Cohen L."/>
        </authorList>
    </citation>
    <scope>NUCLEOTIDE SEQUENCE</scope>
    <source>
        <strain evidence="2">CCMP2084</strain>
    </source>
</reference>
<dbReference type="EMBL" id="HBHQ01013673">
    <property type="protein sequence ID" value="CAD9817266.1"/>
    <property type="molecule type" value="Transcribed_RNA"/>
</dbReference>
<dbReference type="AlphaFoldDB" id="A0A7S2UH73"/>
<sequence length="156" mass="17505">MESLLAPTNSAIPQNDQTPPGFNRVKRHWTRGFLWITMILLIIDYPLCSSVSSAVAVFTMHGGTWLSIKNSKWMGASIVSFVVSLYALYMRQAAAFVDEDRAYELKMEMWIKHRGLEIVWGGILGLFLTLSVKQAMEAKGMAFKTSAVNNSKNKVQ</sequence>
<evidence type="ECO:0000313" key="2">
    <source>
        <dbReference type="EMBL" id="CAD9817266.1"/>
    </source>
</evidence>